<dbReference type="PANTHER" id="PTHR33630">
    <property type="entry name" value="CUTINASE RV1984C-RELATED-RELATED"/>
    <property type="match status" value="1"/>
</dbReference>
<dbReference type="SMART" id="SM01110">
    <property type="entry name" value="Cutinase"/>
    <property type="match status" value="1"/>
</dbReference>
<proteinExistence type="predicted"/>
<dbReference type="InterPro" id="IPR029058">
    <property type="entry name" value="AB_hydrolase_fold"/>
</dbReference>
<feature type="chain" id="PRO_5046773842" description="Cutinase" evidence="3">
    <location>
        <begin position="18"/>
        <end position="227"/>
    </location>
</feature>
<keyword evidence="2" id="KW-1015">Disulfide bond</keyword>
<evidence type="ECO:0008006" key="6">
    <source>
        <dbReference type="Google" id="ProtNLM"/>
    </source>
</evidence>
<gene>
    <name evidence="4" type="ORF">Q9L58_007451</name>
</gene>
<dbReference type="Proteomes" id="UP001447188">
    <property type="component" value="Unassembled WGS sequence"/>
</dbReference>
<keyword evidence="5" id="KW-1185">Reference proteome</keyword>
<evidence type="ECO:0000256" key="2">
    <source>
        <dbReference type="ARBA" id="ARBA00023157"/>
    </source>
</evidence>
<feature type="signal peptide" evidence="3">
    <location>
        <begin position="1"/>
        <end position="17"/>
    </location>
</feature>
<dbReference type="InterPro" id="IPR000675">
    <property type="entry name" value="Cutinase/axe"/>
</dbReference>
<sequence length="227" mass="23534">MKQTIFTVLALAAFASASPLLDTRADCAPVHIIAARATGEPPGPGIIGTLIDAVKHYSSQYITTDFVEYPATLLNYADSSAAGTAALKAQLTNQVAACPSQKIVLVGYSQGAHVVGDTLGGGGGGPNLGPKTAAVPASVSSHVTAVVLMGDPRHIIPETFQQGTATSQGMFPRLPDQSLEAFASQIHSYCDWTDLFCAGGLNLLIHVSYTVKYNYVAAPFILSKIGG</sequence>
<comment type="caution">
    <text evidence="4">The sequence shown here is derived from an EMBL/GenBank/DDBJ whole genome shotgun (WGS) entry which is preliminary data.</text>
</comment>
<dbReference type="EMBL" id="JBBBZM010000119">
    <property type="protein sequence ID" value="KAL0633627.1"/>
    <property type="molecule type" value="Genomic_DNA"/>
</dbReference>
<protein>
    <recommendedName>
        <fullName evidence="6">Cutinase</fullName>
    </recommendedName>
</protein>
<evidence type="ECO:0000313" key="4">
    <source>
        <dbReference type="EMBL" id="KAL0633627.1"/>
    </source>
</evidence>
<evidence type="ECO:0000256" key="1">
    <source>
        <dbReference type="ARBA" id="ARBA00022801"/>
    </source>
</evidence>
<organism evidence="4 5">
    <name type="scientific">Discina gigas</name>
    <dbReference type="NCBI Taxonomy" id="1032678"/>
    <lineage>
        <taxon>Eukaryota</taxon>
        <taxon>Fungi</taxon>
        <taxon>Dikarya</taxon>
        <taxon>Ascomycota</taxon>
        <taxon>Pezizomycotina</taxon>
        <taxon>Pezizomycetes</taxon>
        <taxon>Pezizales</taxon>
        <taxon>Discinaceae</taxon>
        <taxon>Discina</taxon>
    </lineage>
</organism>
<keyword evidence="3" id="KW-0732">Signal</keyword>
<reference evidence="4 5" key="1">
    <citation type="submission" date="2024-02" db="EMBL/GenBank/DDBJ databases">
        <title>Discinaceae phylogenomics.</title>
        <authorList>
            <person name="Dirks A.C."/>
            <person name="James T.Y."/>
        </authorList>
    </citation>
    <scope>NUCLEOTIDE SEQUENCE [LARGE SCALE GENOMIC DNA]</scope>
    <source>
        <strain evidence="4 5">ACD0624</strain>
    </source>
</reference>
<dbReference type="SUPFAM" id="SSF53474">
    <property type="entry name" value="alpha/beta-Hydrolases"/>
    <property type="match status" value="1"/>
</dbReference>
<accession>A0ABR3GD42</accession>
<evidence type="ECO:0000256" key="3">
    <source>
        <dbReference type="SAM" id="SignalP"/>
    </source>
</evidence>
<evidence type="ECO:0000313" key="5">
    <source>
        <dbReference type="Proteomes" id="UP001447188"/>
    </source>
</evidence>
<name>A0ABR3GD42_9PEZI</name>
<dbReference type="PANTHER" id="PTHR33630:SF9">
    <property type="entry name" value="CUTINASE 4"/>
    <property type="match status" value="1"/>
</dbReference>
<keyword evidence="1" id="KW-0378">Hydrolase</keyword>
<dbReference type="Gene3D" id="3.40.50.1820">
    <property type="entry name" value="alpha/beta hydrolase"/>
    <property type="match status" value="1"/>
</dbReference>
<dbReference type="Pfam" id="PF01083">
    <property type="entry name" value="Cutinase"/>
    <property type="match status" value="1"/>
</dbReference>